<dbReference type="OrthoDB" id="62491at2759"/>
<accession>A0A024TLI3</accession>
<dbReference type="RefSeq" id="XP_008876786.1">
    <property type="nucleotide sequence ID" value="XM_008878564.1"/>
</dbReference>
<gene>
    <name evidence="1" type="ORF">H310_11795</name>
</gene>
<name>A0A024TLI3_9STRA</name>
<dbReference type="GeneID" id="20088845"/>
<organism evidence="1">
    <name type="scientific">Aphanomyces invadans</name>
    <dbReference type="NCBI Taxonomy" id="157072"/>
    <lineage>
        <taxon>Eukaryota</taxon>
        <taxon>Sar</taxon>
        <taxon>Stramenopiles</taxon>
        <taxon>Oomycota</taxon>
        <taxon>Saprolegniomycetes</taxon>
        <taxon>Saprolegniales</taxon>
        <taxon>Verrucalvaceae</taxon>
        <taxon>Aphanomyces</taxon>
    </lineage>
</organism>
<dbReference type="AlphaFoldDB" id="A0A024TLI3"/>
<proteinExistence type="predicted"/>
<sequence>MNRTGVQLATIDRRLRLLVQQPHVVQDTAMDHVVADCTHKLYDLRRQYRALVAQELQTLPTSHKLHARLSQWITDDRNVLSMDLTDDDVDFSTLDGFLLVEDAALLDEFVHQIAHSIHKLDKTAASAAFLATPSATAAVEKPTLVS</sequence>
<dbReference type="VEuPathDB" id="FungiDB:H310_11795"/>
<dbReference type="EMBL" id="KI913985">
    <property type="protein sequence ID" value="ETV94471.1"/>
    <property type="molecule type" value="Genomic_DNA"/>
</dbReference>
<evidence type="ECO:0000313" key="1">
    <source>
        <dbReference type="EMBL" id="ETV94471.1"/>
    </source>
</evidence>
<protein>
    <submittedName>
        <fullName evidence="1">Uncharacterized protein</fullName>
    </submittedName>
</protein>
<reference evidence="1" key="1">
    <citation type="submission" date="2013-12" db="EMBL/GenBank/DDBJ databases">
        <title>The Genome Sequence of Aphanomyces invadans NJM9701.</title>
        <authorList>
            <consortium name="The Broad Institute Genomics Platform"/>
            <person name="Russ C."/>
            <person name="Tyler B."/>
            <person name="van West P."/>
            <person name="Dieguez-Uribeondo J."/>
            <person name="Young S.K."/>
            <person name="Zeng Q."/>
            <person name="Gargeya S."/>
            <person name="Fitzgerald M."/>
            <person name="Abouelleil A."/>
            <person name="Alvarado L."/>
            <person name="Chapman S.B."/>
            <person name="Gainer-Dewar J."/>
            <person name="Goldberg J."/>
            <person name="Griggs A."/>
            <person name="Gujja S."/>
            <person name="Hansen M."/>
            <person name="Howarth C."/>
            <person name="Imamovic A."/>
            <person name="Ireland A."/>
            <person name="Larimer J."/>
            <person name="McCowan C."/>
            <person name="Murphy C."/>
            <person name="Pearson M."/>
            <person name="Poon T.W."/>
            <person name="Priest M."/>
            <person name="Roberts A."/>
            <person name="Saif S."/>
            <person name="Shea T."/>
            <person name="Sykes S."/>
            <person name="Wortman J."/>
            <person name="Nusbaum C."/>
            <person name="Birren B."/>
        </authorList>
    </citation>
    <scope>NUCLEOTIDE SEQUENCE [LARGE SCALE GENOMIC DNA]</scope>
    <source>
        <strain evidence="1">NJM9701</strain>
    </source>
</reference>